<dbReference type="EMBL" id="CP049838">
    <property type="protein sequence ID" value="QJS98937.1"/>
    <property type="molecule type" value="Genomic_DNA"/>
</dbReference>
<protein>
    <submittedName>
        <fullName evidence="2">Uncharacterized protein</fullName>
    </submittedName>
</protein>
<dbReference type="AlphaFoldDB" id="A0A6M4X2V4"/>
<dbReference type="EMBL" id="CP049838">
    <property type="protein sequence ID" value="QJT06532.1"/>
    <property type="molecule type" value="Genomic_DNA"/>
</dbReference>
<proteinExistence type="predicted"/>
<evidence type="ECO:0000313" key="3">
    <source>
        <dbReference type="Proteomes" id="UP000502665"/>
    </source>
</evidence>
<dbReference type="RefSeq" id="WP_171394590.1">
    <property type="nucleotide sequence ID" value="NZ_CP049838.1"/>
</dbReference>
<dbReference type="Proteomes" id="UP000502665">
    <property type="component" value="Chromosome"/>
</dbReference>
<accession>A0A6M4X2V4</accession>
<sequence length="62" mass="6571">MHTDDPAAYGGVRLARTVLDLAAADADAATGLAERTRHLNRLADVDGRLPPCSAPARRSTSW</sequence>
<gene>
    <name evidence="1" type="ORF">G9272_00085</name>
    <name evidence="2" type="ORF">G9272_44810</name>
</gene>
<keyword evidence="3" id="KW-1185">Reference proteome</keyword>
<reference evidence="2" key="1">
    <citation type="submission" date="2020-03" db="EMBL/GenBank/DDBJ databases">
        <title>Molecular networking-based the target discovery of potent antiproliferative macrolactams: 5/6/7/16 polycyclic ansamycins and glycosylated trienomycin from Streptomyces cacaoi subsp. asoensis.</title>
        <authorList>
            <person name="Liu L.-L."/>
        </authorList>
    </citation>
    <scope>NUCLEOTIDE SEQUENCE [LARGE SCALE GENOMIC DNA]</scope>
    <source>
        <strain evidence="2">H2S5</strain>
    </source>
</reference>
<evidence type="ECO:0000313" key="2">
    <source>
        <dbReference type="EMBL" id="QJT06532.1"/>
    </source>
</evidence>
<evidence type="ECO:0000313" key="1">
    <source>
        <dbReference type="EMBL" id="QJS98937.1"/>
    </source>
</evidence>
<organism evidence="2 3">
    <name type="scientific">Streptomyces asoensis</name>
    <dbReference type="NCBI Taxonomy" id="249586"/>
    <lineage>
        <taxon>Bacteria</taxon>
        <taxon>Bacillati</taxon>
        <taxon>Actinomycetota</taxon>
        <taxon>Actinomycetes</taxon>
        <taxon>Kitasatosporales</taxon>
        <taxon>Streptomycetaceae</taxon>
        <taxon>Streptomyces</taxon>
    </lineage>
</organism>
<name>A0A6M4X2V4_9ACTN</name>